<dbReference type="PANTHER" id="PTHR46558">
    <property type="entry name" value="TRACRIPTIONAL REGULATORY PROTEIN-RELATED-RELATED"/>
    <property type="match status" value="1"/>
</dbReference>
<dbReference type="EMBL" id="JAPQER010000015">
    <property type="protein sequence ID" value="MCY6485903.1"/>
    <property type="molecule type" value="Genomic_DNA"/>
</dbReference>
<dbReference type="RefSeq" id="WP_268042657.1">
    <property type="nucleotide sequence ID" value="NZ_JAPQER010000015.1"/>
</dbReference>
<dbReference type="Proteomes" id="UP001078443">
    <property type="component" value="Unassembled WGS sequence"/>
</dbReference>
<dbReference type="SMART" id="SM00530">
    <property type="entry name" value="HTH_XRE"/>
    <property type="match status" value="1"/>
</dbReference>
<comment type="caution">
    <text evidence="3">The sequence shown here is derived from an EMBL/GenBank/DDBJ whole genome shotgun (WGS) entry which is preliminary data.</text>
</comment>
<keyword evidence="4" id="KW-1185">Reference proteome</keyword>
<sequence length="67" mass="8089">MIKNKLLDIRLELKYKTQKQFADFLRINVKTYSQIENNKKQVSLENAFKIANKLNLKIEQIWQYSDV</sequence>
<accession>A0ABT4D7B5</accession>
<dbReference type="Pfam" id="PF01381">
    <property type="entry name" value="HTH_3"/>
    <property type="match status" value="1"/>
</dbReference>
<dbReference type="SUPFAM" id="SSF47413">
    <property type="entry name" value="lambda repressor-like DNA-binding domains"/>
    <property type="match status" value="1"/>
</dbReference>
<evidence type="ECO:0000256" key="1">
    <source>
        <dbReference type="ARBA" id="ARBA00023125"/>
    </source>
</evidence>
<organism evidence="3 4">
    <name type="scientific">Clostridium aestuarii</name>
    <dbReference type="NCBI Taxonomy" id="338193"/>
    <lineage>
        <taxon>Bacteria</taxon>
        <taxon>Bacillati</taxon>
        <taxon>Bacillota</taxon>
        <taxon>Clostridia</taxon>
        <taxon>Eubacteriales</taxon>
        <taxon>Clostridiaceae</taxon>
        <taxon>Clostridium</taxon>
    </lineage>
</organism>
<dbReference type="Gene3D" id="1.10.260.40">
    <property type="entry name" value="lambda repressor-like DNA-binding domains"/>
    <property type="match status" value="1"/>
</dbReference>
<proteinExistence type="predicted"/>
<evidence type="ECO:0000313" key="4">
    <source>
        <dbReference type="Proteomes" id="UP001078443"/>
    </source>
</evidence>
<dbReference type="PANTHER" id="PTHR46558:SF4">
    <property type="entry name" value="DNA-BIDING PHAGE PROTEIN"/>
    <property type="match status" value="1"/>
</dbReference>
<evidence type="ECO:0000313" key="3">
    <source>
        <dbReference type="EMBL" id="MCY6485903.1"/>
    </source>
</evidence>
<dbReference type="PROSITE" id="PS50943">
    <property type="entry name" value="HTH_CROC1"/>
    <property type="match status" value="1"/>
</dbReference>
<dbReference type="CDD" id="cd00093">
    <property type="entry name" value="HTH_XRE"/>
    <property type="match status" value="1"/>
</dbReference>
<feature type="domain" description="HTH cro/C1-type" evidence="2">
    <location>
        <begin position="6"/>
        <end position="61"/>
    </location>
</feature>
<evidence type="ECO:0000259" key="2">
    <source>
        <dbReference type="PROSITE" id="PS50943"/>
    </source>
</evidence>
<gene>
    <name evidence="3" type="ORF">OW763_16450</name>
</gene>
<reference evidence="3" key="1">
    <citation type="submission" date="2022-12" db="EMBL/GenBank/DDBJ databases">
        <authorList>
            <person name="Wang J."/>
        </authorList>
    </citation>
    <scope>NUCLEOTIDE SEQUENCE</scope>
    <source>
        <strain evidence="3">HY-45-18</strain>
    </source>
</reference>
<protein>
    <submittedName>
        <fullName evidence="3">Helix-turn-helix domain-containing protein</fullName>
    </submittedName>
</protein>
<name>A0ABT4D7B5_9CLOT</name>
<dbReference type="InterPro" id="IPR001387">
    <property type="entry name" value="Cro/C1-type_HTH"/>
</dbReference>
<dbReference type="InterPro" id="IPR010982">
    <property type="entry name" value="Lambda_DNA-bd_dom_sf"/>
</dbReference>
<keyword evidence="1" id="KW-0238">DNA-binding</keyword>